<accession>A0A0F9SSP4</accession>
<gene>
    <name evidence="1" type="ORF">LCGC14_0816020</name>
</gene>
<comment type="caution">
    <text evidence="1">The sequence shown here is derived from an EMBL/GenBank/DDBJ whole genome shotgun (WGS) entry which is preliminary data.</text>
</comment>
<reference evidence="1" key="1">
    <citation type="journal article" date="2015" name="Nature">
        <title>Complex archaea that bridge the gap between prokaryotes and eukaryotes.</title>
        <authorList>
            <person name="Spang A."/>
            <person name="Saw J.H."/>
            <person name="Jorgensen S.L."/>
            <person name="Zaremba-Niedzwiedzka K."/>
            <person name="Martijn J."/>
            <person name="Lind A.E."/>
            <person name="van Eijk R."/>
            <person name="Schleper C."/>
            <person name="Guy L."/>
            <person name="Ettema T.J."/>
        </authorList>
    </citation>
    <scope>NUCLEOTIDE SEQUENCE</scope>
</reference>
<protein>
    <submittedName>
        <fullName evidence="1">Uncharacterized protein</fullName>
    </submittedName>
</protein>
<sequence>MEYAELINAIRTLPSFFNTYLKGKKMEDTSVLSCVKKIKKGQEFWALFCALVNYQIKVRKFLIPMLNALLQEIEDEYNGDFIRFIKTPGVEQKSILENLKWQYINKKNEIINRTGWSHRFEKVNNLLCIVNKC</sequence>
<evidence type="ECO:0000313" key="1">
    <source>
        <dbReference type="EMBL" id="KKN32228.1"/>
    </source>
</evidence>
<dbReference type="AlphaFoldDB" id="A0A0F9SSP4"/>
<organism evidence="1">
    <name type="scientific">marine sediment metagenome</name>
    <dbReference type="NCBI Taxonomy" id="412755"/>
    <lineage>
        <taxon>unclassified sequences</taxon>
        <taxon>metagenomes</taxon>
        <taxon>ecological metagenomes</taxon>
    </lineage>
</organism>
<name>A0A0F9SSP4_9ZZZZ</name>
<proteinExistence type="predicted"/>
<dbReference type="EMBL" id="LAZR01002266">
    <property type="protein sequence ID" value="KKN32228.1"/>
    <property type="molecule type" value="Genomic_DNA"/>
</dbReference>